<dbReference type="NCBIfam" id="TIGR01488">
    <property type="entry name" value="HAD-SF-IB"/>
    <property type="match status" value="1"/>
</dbReference>
<dbReference type="CDD" id="cd02612">
    <property type="entry name" value="HAD_PGPPase"/>
    <property type="match status" value="1"/>
</dbReference>
<dbReference type="Proteomes" id="UP000216151">
    <property type="component" value="Unassembled WGS sequence"/>
</dbReference>
<comment type="caution">
    <text evidence="4">The sequence shown here is derived from an EMBL/GenBank/DDBJ whole genome shotgun (WGS) entry which is preliminary data.</text>
</comment>
<dbReference type="InterPro" id="IPR006385">
    <property type="entry name" value="HAD_hydro_SerB1"/>
</dbReference>
<keyword evidence="5" id="KW-1185">Reference proteome</keyword>
<dbReference type="PANTHER" id="PTHR43344">
    <property type="entry name" value="PHOSPHOSERINE PHOSPHATASE"/>
    <property type="match status" value="1"/>
</dbReference>
<dbReference type="EMBL" id="NCXK01000019">
    <property type="protein sequence ID" value="PAK77462.1"/>
    <property type="molecule type" value="Genomic_DNA"/>
</dbReference>
<evidence type="ECO:0000256" key="2">
    <source>
        <dbReference type="ARBA" id="ARBA00022801"/>
    </source>
</evidence>
<dbReference type="OrthoDB" id="9794212at2"/>
<dbReference type="NCBIfam" id="TIGR01490">
    <property type="entry name" value="HAD-SF-IB-hyp1"/>
    <property type="match status" value="1"/>
</dbReference>
<sequence>MVLADYHADHSVHSRSNLQKAFPVTHKLALFDFDGTLTRHDSLIPFLRAVRGYWGLGWGMTKSLPWLAGYALKCIPNDTAKQRLLRYTLGGLPLDGLQAAGRAFAQDNIPTMLRADMMARLHAHQARGEDCILLSASLDLYLVPWARAAGFHDVLCSSLEEDQNHRATGQLKGSNCYGTEKVRRIKEYISNSGRHYQSITAYGDSSGDLPLLKFADHGYMVKRTIDLI</sequence>
<keyword evidence="2" id="KW-0378">Hydrolase</keyword>
<proteinExistence type="predicted"/>
<dbReference type="GO" id="GO:0016787">
    <property type="term" value="F:hydrolase activity"/>
    <property type="evidence" value="ECO:0007669"/>
    <property type="project" value="UniProtKB-KW"/>
</dbReference>
<dbReference type="InterPro" id="IPR023214">
    <property type="entry name" value="HAD_sf"/>
</dbReference>
<evidence type="ECO:0000256" key="3">
    <source>
        <dbReference type="ARBA" id="ARBA00022842"/>
    </source>
</evidence>
<evidence type="ECO:0000256" key="1">
    <source>
        <dbReference type="ARBA" id="ARBA00022723"/>
    </source>
</evidence>
<dbReference type="Gene3D" id="1.20.1440.100">
    <property type="entry name" value="SG protein - dephosphorylation function"/>
    <property type="match status" value="1"/>
</dbReference>
<evidence type="ECO:0000313" key="4">
    <source>
        <dbReference type="EMBL" id="PAK77462.1"/>
    </source>
</evidence>
<name>A0A269XW00_9PROT</name>
<keyword evidence="3" id="KW-0460">Magnesium</keyword>
<protein>
    <recommendedName>
        <fullName evidence="6">Haloacid dehalogenase</fullName>
    </recommendedName>
</protein>
<keyword evidence="1" id="KW-0479">Metal-binding</keyword>
<gene>
    <name evidence="4" type="ORF">B8X00_10700</name>
</gene>
<dbReference type="Gene3D" id="3.40.50.1000">
    <property type="entry name" value="HAD superfamily/HAD-like"/>
    <property type="match status" value="1"/>
</dbReference>
<dbReference type="GO" id="GO:0046872">
    <property type="term" value="F:metal ion binding"/>
    <property type="evidence" value="ECO:0007669"/>
    <property type="project" value="UniProtKB-KW"/>
</dbReference>
<organism evidence="4 5">
    <name type="scientific">Acetobacter fabarum</name>
    <dbReference type="NCBI Taxonomy" id="483199"/>
    <lineage>
        <taxon>Bacteria</taxon>
        <taxon>Pseudomonadati</taxon>
        <taxon>Pseudomonadota</taxon>
        <taxon>Alphaproteobacteria</taxon>
        <taxon>Acetobacterales</taxon>
        <taxon>Acetobacteraceae</taxon>
        <taxon>Acetobacter</taxon>
    </lineage>
</organism>
<dbReference type="InterPro" id="IPR036412">
    <property type="entry name" value="HAD-like_sf"/>
</dbReference>
<dbReference type="InterPro" id="IPR050582">
    <property type="entry name" value="HAD-like_SerB"/>
</dbReference>
<dbReference type="SUPFAM" id="SSF56784">
    <property type="entry name" value="HAD-like"/>
    <property type="match status" value="1"/>
</dbReference>
<evidence type="ECO:0000313" key="5">
    <source>
        <dbReference type="Proteomes" id="UP000216151"/>
    </source>
</evidence>
<dbReference type="AlphaFoldDB" id="A0A269XW00"/>
<evidence type="ECO:0008006" key="6">
    <source>
        <dbReference type="Google" id="ProtNLM"/>
    </source>
</evidence>
<dbReference type="Pfam" id="PF12710">
    <property type="entry name" value="HAD"/>
    <property type="match status" value="1"/>
</dbReference>
<accession>A0A269XW00</accession>
<reference evidence="4 5" key="1">
    <citation type="submission" date="2017-04" db="EMBL/GenBank/DDBJ databases">
        <title>Kefir bacterial isolates.</title>
        <authorList>
            <person name="Kim Y."/>
            <person name="Blasche S."/>
            <person name="Patil K.R."/>
        </authorList>
    </citation>
    <scope>NUCLEOTIDE SEQUENCE [LARGE SCALE GENOMIC DNA]</scope>
    <source>
        <strain evidence="4 5">KR</strain>
    </source>
</reference>
<dbReference type="PANTHER" id="PTHR43344:SF13">
    <property type="entry name" value="PHOSPHATASE RV3661-RELATED"/>
    <property type="match status" value="1"/>
</dbReference>